<dbReference type="GO" id="GO:0002098">
    <property type="term" value="P:tRNA wobble uridine modification"/>
    <property type="evidence" value="ECO:0007669"/>
    <property type="project" value="TreeGrafter"/>
</dbReference>
<evidence type="ECO:0000256" key="1">
    <source>
        <dbReference type="ARBA" id="ARBA00011043"/>
    </source>
</evidence>
<keyword evidence="6" id="KW-0963">Cytoplasm</keyword>
<dbReference type="InterPro" id="IPR027368">
    <property type="entry name" value="MnmE_dom2"/>
</dbReference>
<evidence type="ECO:0000256" key="5">
    <source>
        <dbReference type="ARBA" id="ARBA00023134"/>
    </source>
</evidence>
<dbReference type="Pfam" id="PF01926">
    <property type="entry name" value="MMR_HSR1"/>
    <property type="match status" value="1"/>
</dbReference>
<comment type="caution">
    <text evidence="8">The sequence shown here is derived from an EMBL/GenBank/DDBJ whole genome shotgun (WGS) entry which is preliminary data.</text>
</comment>
<dbReference type="PANTHER" id="PTHR42714:SF2">
    <property type="entry name" value="TRNA MODIFICATION GTPASE GTPBP3, MITOCHONDRIAL"/>
    <property type="match status" value="1"/>
</dbReference>
<feature type="binding site" evidence="6">
    <location>
        <position position="226"/>
    </location>
    <ligand>
        <name>Mg(2+)</name>
        <dbReference type="ChEBI" id="CHEBI:18420"/>
    </ligand>
</feature>
<dbReference type="AlphaFoldDB" id="A0AAW9DW14"/>
<feature type="binding site" evidence="6">
    <location>
        <begin position="266"/>
        <end position="269"/>
    </location>
    <ligand>
        <name>GTP</name>
        <dbReference type="ChEBI" id="CHEBI:37565"/>
    </ligand>
</feature>
<comment type="subunit">
    <text evidence="6">Homodimer. Heterotetramer of two MnmE and two MnmG subunits.</text>
</comment>
<feature type="binding site" evidence="6">
    <location>
        <position position="222"/>
    </location>
    <ligand>
        <name>K(+)</name>
        <dbReference type="ChEBI" id="CHEBI:29103"/>
    </ligand>
</feature>
<dbReference type="NCBIfam" id="TIGR00231">
    <property type="entry name" value="small_GTP"/>
    <property type="match status" value="1"/>
</dbReference>
<dbReference type="HAMAP" id="MF_00379">
    <property type="entry name" value="GTPase_MnmE"/>
    <property type="match status" value="1"/>
</dbReference>
<dbReference type="InterPro" id="IPR027266">
    <property type="entry name" value="TrmE/GcvT-like"/>
</dbReference>
<dbReference type="InterPro" id="IPR031168">
    <property type="entry name" value="G_TrmE"/>
</dbReference>
<feature type="binding site" evidence="6">
    <location>
        <position position="20"/>
    </location>
    <ligand>
        <name>(6S)-5-formyl-5,6,7,8-tetrahydrofolate</name>
        <dbReference type="ChEBI" id="CHEBI:57457"/>
    </ligand>
</feature>
<sequence length="429" mass="44133">MTAAIFANATGIGGAIAVFRMSGSDIARIMCTLTGGMPAPRRASLRRLRDGSGTTIDHGLVLWFPGPASVTGEDYAECHLHGGRAVAAALTKALIALGARPAEPGEFSRRAFGNGKLDLLQAEGIADLIAAETESQRRLALDQADGAMSASIAAWRNELIGLMARQAALIDFADEDLPPEVERAMLRDVACLHHDITNAIAGGRAAERIREGIEIVVLGAPNAGKSTLVNALAGEDVAIVSEIAGTTRDVIGVRLDLGGVPVRLVDTAGVRLARDEIEAEGVRRAEAAASRADIVLLCAASPDFAAPSVPDNRCVLHVATKADLGGAIPAGSLPVSARTGAGLPALIAAVTGEVAALVARGAGPSLPRPRQIACLRDMAAALERAIGVAEPELRAADFQEAANALARLTGVIGVEDVLDQVFSSFCIGK</sequence>
<dbReference type="PROSITE" id="PS51709">
    <property type="entry name" value="G_TRME"/>
    <property type="match status" value="1"/>
</dbReference>
<accession>A0AAW9DW14</accession>
<feature type="domain" description="TrmE-type G" evidence="7">
    <location>
        <begin position="212"/>
        <end position="355"/>
    </location>
</feature>
<dbReference type="CDD" id="cd04164">
    <property type="entry name" value="trmE"/>
    <property type="match status" value="1"/>
</dbReference>
<keyword evidence="6 8" id="KW-0378">Hydrolase</keyword>
<name>A0AAW9DW14_ACIAO</name>
<dbReference type="RefSeq" id="WP_319615765.1">
    <property type="nucleotide sequence ID" value="NZ_JAWXYB010000018.1"/>
</dbReference>
<dbReference type="CDD" id="cd14858">
    <property type="entry name" value="TrmE_N"/>
    <property type="match status" value="1"/>
</dbReference>
<evidence type="ECO:0000256" key="6">
    <source>
        <dbReference type="HAMAP-Rule" id="MF_00379"/>
    </source>
</evidence>
<feature type="binding site" evidence="6">
    <location>
        <position position="429"/>
    </location>
    <ligand>
        <name>(6S)-5-formyl-5,6,7,8-tetrahydrofolate</name>
        <dbReference type="ChEBI" id="CHEBI:57457"/>
    </ligand>
</feature>
<dbReference type="Gene3D" id="1.20.120.430">
    <property type="entry name" value="tRNA modification GTPase MnmE domain 2"/>
    <property type="match status" value="1"/>
</dbReference>
<dbReference type="PANTHER" id="PTHR42714">
    <property type="entry name" value="TRNA MODIFICATION GTPASE GTPBP3"/>
    <property type="match status" value="1"/>
</dbReference>
<evidence type="ECO:0000313" key="8">
    <source>
        <dbReference type="EMBL" id="MDX5932910.1"/>
    </source>
</evidence>
<dbReference type="InterPro" id="IPR004520">
    <property type="entry name" value="GTPase_MnmE"/>
</dbReference>
<evidence type="ECO:0000256" key="3">
    <source>
        <dbReference type="ARBA" id="ARBA00022741"/>
    </source>
</evidence>
<organism evidence="8 9">
    <name type="scientific">Acidiphilium acidophilum</name>
    <name type="common">Thiobacillus acidophilus</name>
    <dbReference type="NCBI Taxonomy" id="76588"/>
    <lineage>
        <taxon>Bacteria</taxon>
        <taxon>Pseudomonadati</taxon>
        <taxon>Pseudomonadota</taxon>
        <taxon>Alphaproteobacteria</taxon>
        <taxon>Acetobacterales</taxon>
        <taxon>Acidocellaceae</taxon>
        <taxon>Acidiphilium</taxon>
    </lineage>
</organism>
<feature type="binding site" evidence="6">
    <location>
        <begin position="336"/>
        <end position="338"/>
    </location>
    <ligand>
        <name>GTP</name>
        <dbReference type="ChEBI" id="CHEBI:37565"/>
    </ligand>
</feature>
<dbReference type="GO" id="GO:0046872">
    <property type="term" value="F:metal ion binding"/>
    <property type="evidence" value="ECO:0007669"/>
    <property type="project" value="UniProtKB-KW"/>
</dbReference>
<comment type="caution">
    <text evidence="6">Lacks conserved residue(s) required for the propagation of feature annotation.</text>
</comment>
<feature type="binding site" evidence="6">
    <location>
        <position position="246"/>
    </location>
    <ligand>
        <name>K(+)</name>
        <dbReference type="ChEBI" id="CHEBI:29103"/>
    </ligand>
</feature>
<evidence type="ECO:0000313" key="9">
    <source>
        <dbReference type="Proteomes" id="UP001279553"/>
    </source>
</evidence>
<comment type="cofactor">
    <cofactor evidence="6">
        <name>K(+)</name>
        <dbReference type="ChEBI" id="CHEBI:29103"/>
    </cofactor>
    <text evidence="6">Binds 1 potassium ion per subunit.</text>
</comment>
<dbReference type="GO" id="GO:0003924">
    <property type="term" value="F:GTPase activity"/>
    <property type="evidence" value="ECO:0007669"/>
    <property type="project" value="UniProtKB-UniRule"/>
</dbReference>
<comment type="function">
    <text evidence="6">Exhibits a very high intrinsic GTPase hydrolysis rate. Involved in the addition of a carboxymethylaminomethyl (cmnm) group at the wobble position (U34) of certain tRNAs, forming tRNA-cmnm(5)s(2)U34.</text>
</comment>
<dbReference type="Pfam" id="PF10396">
    <property type="entry name" value="TrmE_N"/>
    <property type="match status" value="1"/>
</dbReference>
<dbReference type="InterPro" id="IPR027417">
    <property type="entry name" value="P-loop_NTPase"/>
</dbReference>
<keyword evidence="6" id="KW-0479">Metal-binding</keyword>
<dbReference type="InterPro" id="IPR018948">
    <property type="entry name" value="GTP-bd_TrmE_N"/>
</dbReference>
<dbReference type="GO" id="GO:0005737">
    <property type="term" value="C:cytoplasm"/>
    <property type="evidence" value="ECO:0007669"/>
    <property type="project" value="UniProtKB-SubCell"/>
</dbReference>
<evidence type="ECO:0000256" key="4">
    <source>
        <dbReference type="ARBA" id="ARBA00022958"/>
    </source>
</evidence>
<dbReference type="GO" id="GO:0005525">
    <property type="term" value="F:GTP binding"/>
    <property type="evidence" value="ECO:0007669"/>
    <property type="project" value="UniProtKB-UniRule"/>
</dbReference>
<proteinExistence type="inferred from homology"/>
<keyword evidence="9" id="KW-1185">Reference proteome</keyword>
<dbReference type="SUPFAM" id="SSF103025">
    <property type="entry name" value="Folate-binding domain"/>
    <property type="match status" value="1"/>
</dbReference>
<dbReference type="InterPro" id="IPR005225">
    <property type="entry name" value="Small_GTP-bd"/>
</dbReference>
<feature type="binding site" evidence="6">
    <location>
        <position position="241"/>
    </location>
    <ligand>
        <name>K(+)</name>
        <dbReference type="ChEBI" id="CHEBI:29103"/>
    </ligand>
</feature>
<keyword evidence="2 6" id="KW-0819">tRNA processing</keyword>
<feature type="binding site" evidence="6">
    <location>
        <position position="77"/>
    </location>
    <ligand>
        <name>(6S)-5-formyl-5,6,7,8-tetrahydrofolate</name>
        <dbReference type="ChEBI" id="CHEBI:57457"/>
    </ligand>
</feature>
<dbReference type="Gene3D" id="3.40.50.300">
    <property type="entry name" value="P-loop containing nucleotide triphosphate hydrolases"/>
    <property type="match status" value="1"/>
</dbReference>
<keyword evidence="3 6" id="KW-0547">Nucleotide-binding</keyword>
<keyword evidence="6" id="KW-0460">Magnesium</keyword>
<dbReference type="SUPFAM" id="SSF52540">
    <property type="entry name" value="P-loop containing nucleoside triphosphate hydrolases"/>
    <property type="match status" value="1"/>
</dbReference>
<feature type="binding site" evidence="6">
    <location>
        <begin position="241"/>
        <end position="247"/>
    </location>
    <ligand>
        <name>GTP</name>
        <dbReference type="ChEBI" id="CHEBI:37565"/>
    </ligand>
</feature>
<keyword evidence="4 6" id="KW-0630">Potassium</keyword>
<evidence type="ECO:0000256" key="2">
    <source>
        <dbReference type="ARBA" id="ARBA00022694"/>
    </source>
</evidence>
<dbReference type="InterPro" id="IPR006073">
    <property type="entry name" value="GTP-bd"/>
</dbReference>
<dbReference type="Pfam" id="PF12631">
    <property type="entry name" value="MnmE_helical"/>
    <property type="match status" value="1"/>
</dbReference>
<dbReference type="NCBIfam" id="NF003661">
    <property type="entry name" value="PRK05291.1-3"/>
    <property type="match status" value="1"/>
</dbReference>
<dbReference type="EMBL" id="JAWXYB010000018">
    <property type="protein sequence ID" value="MDX5932910.1"/>
    <property type="molecule type" value="Genomic_DNA"/>
</dbReference>
<evidence type="ECO:0000259" key="7">
    <source>
        <dbReference type="PROSITE" id="PS51709"/>
    </source>
</evidence>
<comment type="subcellular location">
    <subcellularLocation>
        <location evidence="6">Cytoplasm</location>
    </subcellularLocation>
</comment>
<keyword evidence="5 6" id="KW-0342">GTP-binding</keyword>
<comment type="similarity">
    <text evidence="1 6">Belongs to the TRAFAC class TrmE-Era-EngA-EngB-Septin-like GTPase superfamily. TrmE GTPase family.</text>
</comment>
<gene>
    <name evidence="6 8" type="primary">mnmE</name>
    <name evidence="6" type="synonym">trmE</name>
    <name evidence="8" type="ORF">SIL87_19340</name>
</gene>
<dbReference type="SUPFAM" id="SSF116878">
    <property type="entry name" value="TrmE connector domain"/>
    <property type="match status" value="1"/>
</dbReference>
<dbReference type="GO" id="GO:0030488">
    <property type="term" value="P:tRNA methylation"/>
    <property type="evidence" value="ECO:0007669"/>
    <property type="project" value="TreeGrafter"/>
</dbReference>
<dbReference type="EC" id="3.6.-.-" evidence="6"/>
<dbReference type="InterPro" id="IPR025867">
    <property type="entry name" value="MnmE_helical"/>
</dbReference>
<protein>
    <recommendedName>
        <fullName evidence="6">tRNA modification GTPase MnmE</fullName>
        <ecNumber evidence="6">3.6.-.-</ecNumber>
    </recommendedName>
</protein>
<feature type="binding site" evidence="6">
    <location>
        <position position="247"/>
    </location>
    <ligand>
        <name>Mg(2+)</name>
        <dbReference type="ChEBI" id="CHEBI:18420"/>
    </ligand>
</feature>
<feature type="binding site" evidence="6">
    <location>
        <position position="116"/>
    </location>
    <ligand>
        <name>(6S)-5-formyl-5,6,7,8-tetrahydrofolate</name>
        <dbReference type="ChEBI" id="CHEBI:57457"/>
    </ligand>
</feature>
<reference evidence="8 9" key="1">
    <citation type="submission" date="2023-11" db="EMBL/GenBank/DDBJ databases">
        <title>MicrobeMod: A computational toolkit for identifying prokaryotic methylation and restriction-modification with nanopore sequencing.</title>
        <authorList>
            <person name="Crits-Christoph A."/>
            <person name="Kang S.C."/>
            <person name="Lee H."/>
            <person name="Ostrov N."/>
        </authorList>
    </citation>
    <scope>NUCLEOTIDE SEQUENCE [LARGE SCALE GENOMIC DNA]</scope>
    <source>
        <strain evidence="8 9">DSMZ 700</strain>
    </source>
</reference>
<feature type="binding site" evidence="6">
    <location>
        <position position="243"/>
    </location>
    <ligand>
        <name>K(+)</name>
        <dbReference type="ChEBI" id="CHEBI:29103"/>
    </ligand>
</feature>
<feature type="binding site" evidence="6">
    <location>
        <begin position="222"/>
        <end position="227"/>
    </location>
    <ligand>
        <name>GTP</name>
        <dbReference type="ChEBI" id="CHEBI:37565"/>
    </ligand>
</feature>
<dbReference type="Proteomes" id="UP001279553">
    <property type="component" value="Unassembled WGS sequence"/>
</dbReference>
<dbReference type="Gene3D" id="3.30.1360.120">
    <property type="entry name" value="Probable tRNA modification gtpase trme, domain 1"/>
    <property type="match status" value="1"/>
</dbReference>